<gene>
    <name evidence="1" type="ORF">NCTC9380_00493</name>
</gene>
<organism evidence="1 2">
    <name type="scientific">Mannheimia haemolytica</name>
    <name type="common">Pasteurella haemolytica</name>
    <dbReference type="NCBI Taxonomy" id="75985"/>
    <lineage>
        <taxon>Bacteria</taxon>
        <taxon>Pseudomonadati</taxon>
        <taxon>Pseudomonadota</taxon>
        <taxon>Gammaproteobacteria</taxon>
        <taxon>Pasteurellales</taxon>
        <taxon>Pasteurellaceae</taxon>
        <taxon>Mannheimia</taxon>
    </lineage>
</organism>
<dbReference type="AlphaFoldDB" id="A0A378NBX6"/>
<proteinExistence type="predicted"/>
<dbReference type="RefSeq" id="WP_006252045.1">
    <property type="nucleotide sequence ID" value="NZ_CP017484.1"/>
</dbReference>
<reference evidence="1 2" key="1">
    <citation type="submission" date="2018-06" db="EMBL/GenBank/DDBJ databases">
        <authorList>
            <consortium name="Pathogen Informatics"/>
            <person name="Doyle S."/>
        </authorList>
    </citation>
    <scope>NUCLEOTIDE SEQUENCE [LARGE SCALE GENOMIC DNA]</scope>
    <source>
        <strain evidence="1 2">NCTC9380</strain>
    </source>
</reference>
<sequence length="201" mass="22400">MSAKFKAALEARIKAVKDANKKVVKVGIVGHQRYDDGTPVAYVAAIHEYGGIFTVPARQATIYRQIDKNGEWTQKNGSRFVSKKKSNFATEVTIPAHTITIKPRPFFRPAFSNNRKKWQKEISNLLKQGHSVEEALELVGSVAAGDVFEALSKVETPKLAESTIKAKEKRYKSKSDYRPDKPLFASGLLSESISYVVVDKE</sequence>
<accession>A0A378NBX6</accession>
<evidence type="ECO:0000313" key="1">
    <source>
        <dbReference type="EMBL" id="STY65235.1"/>
    </source>
</evidence>
<dbReference type="Proteomes" id="UP000254031">
    <property type="component" value="Unassembled WGS sequence"/>
</dbReference>
<protein>
    <recommendedName>
        <fullName evidence="3">Mu-like prophage protein gpG</fullName>
    </recommendedName>
</protein>
<dbReference type="EMBL" id="UGPL01000006">
    <property type="protein sequence ID" value="STY65235.1"/>
    <property type="molecule type" value="Genomic_DNA"/>
</dbReference>
<evidence type="ECO:0000313" key="2">
    <source>
        <dbReference type="Proteomes" id="UP000254031"/>
    </source>
</evidence>
<name>A0A378NBX6_MANHA</name>
<evidence type="ECO:0008006" key="3">
    <source>
        <dbReference type="Google" id="ProtNLM"/>
    </source>
</evidence>